<feature type="domain" description="HipA-like C-terminal" evidence="4">
    <location>
        <begin position="55"/>
        <end position="292"/>
    </location>
</feature>
<dbReference type="RefSeq" id="WP_032540710.1">
    <property type="nucleotide sequence ID" value="NZ_CP037440.1"/>
</dbReference>
<gene>
    <name evidence="5" type="ORF">O1433_05010</name>
</gene>
<keyword evidence="2" id="KW-0808">Transferase</keyword>
<dbReference type="EMBL" id="JAPTZU010000002">
    <property type="protein sequence ID" value="MCZ2686859.1"/>
    <property type="molecule type" value="Genomic_DNA"/>
</dbReference>
<evidence type="ECO:0000313" key="6">
    <source>
        <dbReference type="Proteomes" id="UP001079672"/>
    </source>
</evidence>
<reference evidence="5" key="1">
    <citation type="submission" date="2022-12" db="EMBL/GenBank/DDBJ databases">
        <title>Development of a Multilocus Sequence Typing Scheme for Bacteroides fragilis Based on Whole Genome Sequencing Data and Clinical Application.</title>
        <authorList>
            <person name="Nielsen F.D."/>
            <person name="Justesen U.S."/>
        </authorList>
    </citation>
    <scope>NUCLEOTIDE SEQUENCE</scope>
    <source>
        <strain evidence="5">BF_AM_ODE_DK_2015_4</strain>
    </source>
</reference>
<comment type="similarity">
    <text evidence="1">Belongs to the HipA Ser/Thr kinase family.</text>
</comment>
<dbReference type="PANTHER" id="PTHR37419">
    <property type="entry name" value="SERINE/THREONINE-PROTEIN KINASE TOXIN HIPA"/>
    <property type="match status" value="1"/>
</dbReference>
<evidence type="ECO:0000256" key="2">
    <source>
        <dbReference type="ARBA" id="ARBA00022679"/>
    </source>
</evidence>
<dbReference type="GO" id="GO:0005829">
    <property type="term" value="C:cytosol"/>
    <property type="evidence" value="ECO:0007669"/>
    <property type="project" value="TreeGrafter"/>
</dbReference>
<accession>A0A9Q4JE24</accession>
<name>A0A9Q4JE24_BACFG</name>
<protein>
    <submittedName>
        <fullName evidence="5">HipA domain-containing protein</fullName>
    </submittedName>
</protein>
<organism evidence="5 6">
    <name type="scientific">Bacteroides fragilis</name>
    <dbReference type="NCBI Taxonomy" id="817"/>
    <lineage>
        <taxon>Bacteria</taxon>
        <taxon>Pseudomonadati</taxon>
        <taxon>Bacteroidota</taxon>
        <taxon>Bacteroidia</taxon>
        <taxon>Bacteroidales</taxon>
        <taxon>Bacteroidaceae</taxon>
        <taxon>Bacteroides</taxon>
    </lineage>
</organism>
<evidence type="ECO:0000259" key="4">
    <source>
        <dbReference type="Pfam" id="PF07804"/>
    </source>
</evidence>
<dbReference type="InterPro" id="IPR012893">
    <property type="entry name" value="HipA-like_C"/>
</dbReference>
<keyword evidence="3" id="KW-0418">Kinase</keyword>
<evidence type="ECO:0000256" key="1">
    <source>
        <dbReference type="ARBA" id="ARBA00010164"/>
    </source>
</evidence>
<dbReference type="Gene3D" id="1.10.1070.20">
    <property type="match status" value="1"/>
</dbReference>
<proteinExistence type="inferred from homology"/>
<dbReference type="InterPro" id="IPR052028">
    <property type="entry name" value="HipA_Ser/Thr_kinase"/>
</dbReference>
<dbReference type="GO" id="GO:0004674">
    <property type="term" value="F:protein serine/threonine kinase activity"/>
    <property type="evidence" value="ECO:0007669"/>
    <property type="project" value="TreeGrafter"/>
</dbReference>
<dbReference type="PANTHER" id="PTHR37419:SF1">
    <property type="entry name" value="SERINE_THREONINE-PROTEIN KINASE TOXIN HIPA"/>
    <property type="match status" value="1"/>
</dbReference>
<dbReference type="Pfam" id="PF07804">
    <property type="entry name" value="HipA_C"/>
    <property type="match status" value="1"/>
</dbReference>
<evidence type="ECO:0000256" key="3">
    <source>
        <dbReference type="ARBA" id="ARBA00022777"/>
    </source>
</evidence>
<sequence length="336" mass="38022">MKKITCCPSTLADGFTTYSPSACKKLFAGKKVSHVMNFSYDDDQYAAIAENTVRISVSGVQEKMSAVEENGSIRLAVENEQARYIIKPAPENKALRDRKQIPANEHLTMQIARQIYRIPTAENGVIFFSDGTPAYITKRFDILDDGSKAPQEDFASLIQKTSETHGADFKYTGSYEDIALKIKELVPAWQVEMGKFFSLILFNYLFSNGDAHLKNFSLQQSKDGDYLLSPAYDLMNTSLHTNDSDFALEDGLSVTLEKSDIYESKGHPCQEDFVHFGKKIGLSDKQIDKLISPFLVEQPKVLELINNSFLEEKQKRIYLSSYKERLSRLQRKSISE</sequence>
<dbReference type="Proteomes" id="UP001079672">
    <property type="component" value="Unassembled WGS sequence"/>
</dbReference>
<evidence type="ECO:0000313" key="5">
    <source>
        <dbReference type="EMBL" id="MCZ2686859.1"/>
    </source>
</evidence>
<dbReference type="AlphaFoldDB" id="A0A9Q4JE24"/>
<comment type="caution">
    <text evidence="5">The sequence shown here is derived from an EMBL/GenBank/DDBJ whole genome shotgun (WGS) entry which is preliminary data.</text>
</comment>